<evidence type="ECO:0000259" key="2">
    <source>
        <dbReference type="PROSITE" id="PS50006"/>
    </source>
</evidence>
<evidence type="ECO:0000256" key="1">
    <source>
        <dbReference type="SAM" id="MobiDB-lite"/>
    </source>
</evidence>
<gene>
    <name evidence="3" type="ORF">PT974_11642</name>
</gene>
<keyword evidence="4" id="KW-1185">Reference proteome</keyword>
<sequence length="607" mass="66884">MASPTYSDEAVITLTVVDPPSSMSFPDRRILLSKWKPTMPIGRTSKRNSDYEAAENNAWIDSAVMSRDHAELRLDTQQQKIILKDVGSLHGTFCNNTRLGQNQGHALQTGDVIQFGIPIDRGHDTFPPCNLRAAIEFGASSPEERPMVFAVPDETDVEDMSSDDEDVGVEHSSRILEHNQIRPALPNTASNVIDLTSHNYVDLTSNDNTIQRVDFSPANSRETSSNHVRHEMADVDQPSSPESSVADSELPGSRIPSPPETVEISEEEPMSSPESYDEGNESDGDEEENYPMIEGQEVTNNDTWGADRALPASVTLQSMLAATPIPGTYIREEMRALYGETEFEDTDSYLGTSRLPPIRGFHEPIALADIMGPRGGNSEYWEAREQNRSNFIGASPIPAPIGFSFRTEQPENRQEMTLEIAEEQEISTGDLAIDLAGMEHEEAHAYPSDRMDVTSSTAEFLVQPPPVEENTGHMVPDDTSAYQYEITKKAIDEELAKRGMVREETLARINEDLIRTRLQSSPAPQVNNRSNKRKASDMSEAAPEEEGPNSIEPITYPSTITHPNASSDSYNDARSPKRFRRVAEAFGYAALGGVAVMSALIATAPTL</sequence>
<dbReference type="Gene3D" id="2.60.200.20">
    <property type="match status" value="1"/>
</dbReference>
<evidence type="ECO:0000313" key="4">
    <source>
        <dbReference type="Proteomes" id="UP001338125"/>
    </source>
</evidence>
<dbReference type="InterPro" id="IPR008984">
    <property type="entry name" value="SMAD_FHA_dom_sf"/>
</dbReference>
<organism evidence="3 4">
    <name type="scientific">Cladobotryum mycophilum</name>
    <dbReference type="NCBI Taxonomy" id="491253"/>
    <lineage>
        <taxon>Eukaryota</taxon>
        <taxon>Fungi</taxon>
        <taxon>Dikarya</taxon>
        <taxon>Ascomycota</taxon>
        <taxon>Pezizomycotina</taxon>
        <taxon>Sordariomycetes</taxon>
        <taxon>Hypocreomycetidae</taxon>
        <taxon>Hypocreales</taxon>
        <taxon>Hypocreaceae</taxon>
        <taxon>Cladobotryum</taxon>
    </lineage>
</organism>
<feature type="compositionally biased region" description="Polar residues" evidence="1">
    <location>
        <begin position="556"/>
        <end position="572"/>
    </location>
</feature>
<dbReference type="Proteomes" id="UP001338125">
    <property type="component" value="Unassembled WGS sequence"/>
</dbReference>
<dbReference type="PANTHER" id="PTHR15715">
    <property type="entry name" value="CENTROSOMAL PROTEIN OF 170 KDA"/>
    <property type="match status" value="1"/>
</dbReference>
<feature type="region of interest" description="Disordered" evidence="1">
    <location>
        <begin position="212"/>
        <end position="288"/>
    </location>
</feature>
<protein>
    <recommendedName>
        <fullName evidence="2">FHA domain-containing protein</fullName>
    </recommendedName>
</protein>
<dbReference type="PROSITE" id="PS50006">
    <property type="entry name" value="FHA_DOMAIN"/>
    <property type="match status" value="1"/>
</dbReference>
<dbReference type="SMART" id="SM00240">
    <property type="entry name" value="FHA"/>
    <property type="match status" value="1"/>
</dbReference>
<dbReference type="InterPro" id="IPR000253">
    <property type="entry name" value="FHA_dom"/>
</dbReference>
<accession>A0ABR0S6R4</accession>
<feature type="compositionally biased region" description="Polar residues" evidence="1">
    <location>
        <begin position="212"/>
        <end position="226"/>
    </location>
</feature>
<evidence type="ECO:0000313" key="3">
    <source>
        <dbReference type="EMBL" id="KAK5987511.1"/>
    </source>
</evidence>
<dbReference type="PANTHER" id="PTHR15715:SF37">
    <property type="entry name" value="LD47843P"/>
    <property type="match status" value="1"/>
</dbReference>
<feature type="region of interest" description="Disordered" evidence="1">
    <location>
        <begin position="517"/>
        <end position="573"/>
    </location>
</feature>
<dbReference type="EMBL" id="JAVFKD010000016">
    <property type="protein sequence ID" value="KAK5987511.1"/>
    <property type="molecule type" value="Genomic_DNA"/>
</dbReference>
<dbReference type="Pfam" id="PF00498">
    <property type="entry name" value="FHA"/>
    <property type="match status" value="1"/>
</dbReference>
<proteinExistence type="predicted"/>
<dbReference type="InterPro" id="IPR051176">
    <property type="entry name" value="Cent_Immune-Sig_Mod"/>
</dbReference>
<reference evidence="3 4" key="1">
    <citation type="submission" date="2024-01" db="EMBL/GenBank/DDBJ databases">
        <title>Complete genome of Cladobotryum mycophilum ATHUM6906.</title>
        <authorList>
            <person name="Christinaki A.C."/>
            <person name="Myridakis A.I."/>
            <person name="Kouvelis V.N."/>
        </authorList>
    </citation>
    <scope>NUCLEOTIDE SEQUENCE [LARGE SCALE GENOMIC DNA]</scope>
    <source>
        <strain evidence="3 4">ATHUM6906</strain>
    </source>
</reference>
<comment type="caution">
    <text evidence="3">The sequence shown here is derived from an EMBL/GenBank/DDBJ whole genome shotgun (WGS) entry which is preliminary data.</text>
</comment>
<feature type="compositionally biased region" description="Polar residues" evidence="1">
    <location>
        <begin position="237"/>
        <end position="246"/>
    </location>
</feature>
<feature type="compositionally biased region" description="Acidic residues" evidence="1">
    <location>
        <begin position="263"/>
        <end position="288"/>
    </location>
</feature>
<feature type="compositionally biased region" description="Polar residues" evidence="1">
    <location>
        <begin position="517"/>
        <end position="529"/>
    </location>
</feature>
<name>A0ABR0S6R4_9HYPO</name>
<feature type="domain" description="FHA" evidence="2">
    <location>
        <begin position="39"/>
        <end position="99"/>
    </location>
</feature>
<dbReference type="SUPFAM" id="SSF49879">
    <property type="entry name" value="SMAD/FHA domain"/>
    <property type="match status" value="1"/>
</dbReference>